<evidence type="ECO:0000313" key="3">
    <source>
        <dbReference type="Proteomes" id="UP001472677"/>
    </source>
</evidence>
<feature type="domain" description="DUF4283" evidence="1">
    <location>
        <begin position="69"/>
        <end position="120"/>
    </location>
</feature>
<dbReference type="InterPro" id="IPR025558">
    <property type="entry name" value="DUF4283"/>
</dbReference>
<dbReference type="EMBL" id="JBBPBM010000009">
    <property type="protein sequence ID" value="KAK8567986.1"/>
    <property type="molecule type" value="Genomic_DNA"/>
</dbReference>
<comment type="caution">
    <text evidence="2">The sequence shown here is derived from an EMBL/GenBank/DDBJ whole genome shotgun (WGS) entry which is preliminary data.</text>
</comment>
<evidence type="ECO:0000313" key="2">
    <source>
        <dbReference type="EMBL" id="KAK8567986.1"/>
    </source>
</evidence>
<accession>A0ABR2EZ74</accession>
<sequence>MVDSGIEALQSSINLEDFPPLVVTQVAKGGAATIGRVGAMVDAGAAMVAGTMVPGDVTQLNQALIRGLKQWSNAFVGNFLGKSPPLGIFQRTASRLWGKEGSVTIRFLAPSVYMINFPSQRCGKVVCDVAVAELGIGAQERDGGSLNDVVDSVFVCDELLVEGVVEHIGIVCDKVDLVSLLEDRVTRENGAQSLSVCVESPNKFAALSVANEEVSNSLCGIQVVEPELGSHKRGRIAAGGVVELMQQLKPKAKEPKVKKKGKGKGGGRGVVLLFNEFSNLECSGSK</sequence>
<proteinExistence type="predicted"/>
<name>A0ABR2EZ74_9ROSI</name>
<organism evidence="2 3">
    <name type="scientific">Hibiscus sabdariffa</name>
    <name type="common">roselle</name>
    <dbReference type="NCBI Taxonomy" id="183260"/>
    <lineage>
        <taxon>Eukaryota</taxon>
        <taxon>Viridiplantae</taxon>
        <taxon>Streptophyta</taxon>
        <taxon>Embryophyta</taxon>
        <taxon>Tracheophyta</taxon>
        <taxon>Spermatophyta</taxon>
        <taxon>Magnoliopsida</taxon>
        <taxon>eudicotyledons</taxon>
        <taxon>Gunneridae</taxon>
        <taxon>Pentapetalae</taxon>
        <taxon>rosids</taxon>
        <taxon>malvids</taxon>
        <taxon>Malvales</taxon>
        <taxon>Malvaceae</taxon>
        <taxon>Malvoideae</taxon>
        <taxon>Hibiscus</taxon>
    </lineage>
</organism>
<evidence type="ECO:0000259" key="1">
    <source>
        <dbReference type="Pfam" id="PF14111"/>
    </source>
</evidence>
<protein>
    <recommendedName>
        <fullName evidence="1">DUF4283 domain-containing protein</fullName>
    </recommendedName>
</protein>
<gene>
    <name evidence="2" type="ORF">V6N12_006553</name>
</gene>
<keyword evidence="3" id="KW-1185">Reference proteome</keyword>
<dbReference type="Pfam" id="PF14111">
    <property type="entry name" value="DUF4283"/>
    <property type="match status" value="1"/>
</dbReference>
<reference evidence="2 3" key="1">
    <citation type="journal article" date="2024" name="G3 (Bethesda)">
        <title>Genome assembly of Hibiscus sabdariffa L. provides insights into metabolisms of medicinal natural products.</title>
        <authorList>
            <person name="Kim T."/>
        </authorList>
    </citation>
    <scope>NUCLEOTIDE SEQUENCE [LARGE SCALE GENOMIC DNA]</scope>
    <source>
        <strain evidence="2">TK-2024</strain>
        <tissue evidence="2">Old leaves</tissue>
    </source>
</reference>
<dbReference type="Proteomes" id="UP001472677">
    <property type="component" value="Unassembled WGS sequence"/>
</dbReference>